<keyword evidence="1" id="KW-1133">Transmembrane helix</keyword>
<feature type="transmembrane region" description="Helical" evidence="1">
    <location>
        <begin position="97"/>
        <end position="120"/>
    </location>
</feature>
<dbReference type="EMBL" id="GISG01102476">
    <property type="protein sequence ID" value="MBA4636977.1"/>
    <property type="molecule type" value="Transcribed_RNA"/>
</dbReference>
<accession>A0A7C8Z939</accession>
<organism evidence="2">
    <name type="scientific">Opuntia streptacantha</name>
    <name type="common">Prickly pear cactus</name>
    <name type="synonym">Opuntia cardona</name>
    <dbReference type="NCBI Taxonomy" id="393608"/>
    <lineage>
        <taxon>Eukaryota</taxon>
        <taxon>Viridiplantae</taxon>
        <taxon>Streptophyta</taxon>
        <taxon>Embryophyta</taxon>
        <taxon>Tracheophyta</taxon>
        <taxon>Spermatophyta</taxon>
        <taxon>Magnoliopsida</taxon>
        <taxon>eudicotyledons</taxon>
        <taxon>Gunneridae</taxon>
        <taxon>Pentapetalae</taxon>
        <taxon>Caryophyllales</taxon>
        <taxon>Cactineae</taxon>
        <taxon>Cactaceae</taxon>
        <taxon>Opuntioideae</taxon>
        <taxon>Opuntia</taxon>
    </lineage>
</organism>
<sequence length="151" mass="17287">MLSAEESSHDPICHVLLETQKRNAVDKKSSFQLTAARVSFSFLGCLMLGVLVYTTLNYGSPFHKELLTPWMIATLIDFYINVTALSVWIGYRESTWLTAFAWIVLLICLGSIATCVYVVWQLFLLSRHDPLYLILLNRDHRAESKYERPLG</sequence>
<dbReference type="InterPro" id="IPR009943">
    <property type="entry name" value="DUF1475"/>
</dbReference>
<proteinExistence type="predicted"/>
<keyword evidence="1" id="KW-0812">Transmembrane</keyword>
<evidence type="ECO:0000256" key="1">
    <source>
        <dbReference type="SAM" id="Phobius"/>
    </source>
</evidence>
<dbReference type="PANTHER" id="PTHR36318:SF3">
    <property type="entry name" value="OS06G0581300 PROTEIN"/>
    <property type="match status" value="1"/>
</dbReference>
<dbReference type="Pfam" id="PF07343">
    <property type="entry name" value="DUF1475"/>
    <property type="match status" value="1"/>
</dbReference>
<dbReference type="AlphaFoldDB" id="A0A7C8Z939"/>
<protein>
    <submittedName>
        <fullName evidence="2">Uncharacterized protein</fullName>
    </submittedName>
</protein>
<name>A0A7C8Z939_OPUST</name>
<reference evidence="2" key="2">
    <citation type="submission" date="2020-07" db="EMBL/GenBank/DDBJ databases">
        <authorList>
            <person name="Vera ALvarez R."/>
            <person name="Arias-Moreno D.M."/>
            <person name="Jimenez-Jacinto V."/>
            <person name="Jimenez-Bremont J.F."/>
            <person name="Swaminathan K."/>
            <person name="Moose S.P."/>
            <person name="Guerrero-Gonzalez M.L."/>
            <person name="Marino-Ramirez L."/>
            <person name="Landsman D."/>
            <person name="Rodriguez-Kessler M."/>
            <person name="Delgado-Sanchez P."/>
        </authorList>
    </citation>
    <scope>NUCLEOTIDE SEQUENCE</scope>
    <source>
        <tissue evidence="2">Cladode</tissue>
    </source>
</reference>
<evidence type="ECO:0000313" key="2">
    <source>
        <dbReference type="EMBL" id="MBA4636977.1"/>
    </source>
</evidence>
<feature type="transmembrane region" description="Helical" evidence="1">
    <location>
        <begin position="38"/>
        <end position="58"/>
    </location>
</feature>
<dbReference type="PANTHER" id="PTHR36318">
    <property type="entry name" value="OS06G0581300 PROTEIN"/>
    <property type="match status" value="1"/>
</dbReference>
<keyword evidence="1" id="KW-0472">Membrane</keyword>
<feature type="transmembrane region" description="Helical" evidence="1">
    <location>
        <begin position="70"/>
        <end position="91"/>
    </location>
</feature>
<reference evidence="2" key="1">
    <citation type="journal article" date="2013" name="J. Plant Res.">
        <title>Effect of fungi and light on seed germination of three Opuntia species from semiarid lands of central Mexico.</title>
        <authorList>
            <person name="Delgado-Sanchez P."/>
            <person name="Jimenez-Bremont J.F."/>
            <person name="Guerrero-Gonzalez Mde L."/>
            <person name="Flores J."/>
        </authorList>
    </citation>
    <scope>NUCLEOTIDE SEQUENCE</scope>
    <source>
        <tissue evidence="2">Cladode</tissue>
    </source>
</reference>